<gene>
    <name evidence="2" type="ORF">NEOLEDRAFT_1159550</name>
</gene>
<dbReference type="PANTHER" id="PTHR32487">
    <property type="entry name" value="3-OXO-DELTA(4,5)-STEROID 5-BETA-REDUCTASE"/>
    <property type="match status" value="1"/>
</dbReference>
<dbReference type="PANTHER" id="PTHR32487:SF4">
    <property type="entry name" value="SIRQ PROTEIN"/>
    <property type="match status" value="1"/>
</dbReference>
<dbReference type="Proteomes" id="UP000076761">
    <property type="component" value="Unassembled WGS sequence"/>
</dbReference>
<evidence type="ECO:0000313" key="3">
    <source>
        <dbReference type="Proteomes" id="UP000076761"/>
    </source>
</evidence>
<feature type="domain" description="PRISE-like Rossmann-fold" evidence="1">
    <location>
        <begin position="153"/>
        <end position="241"/>
    </location>
</feature>
<evidence type="ECO:0000259" key="1">
    <source>
        <dbReference type="Pfam" id="PF22917"/>
    </source>
</evidence>
<protein>
    <recommendedName>
        <fullName evidence="1">PRISE-like Rossmann-fold domain-containing protein</fullName>
    </recommendedName>
</protein>
<dbReference type="InterPro" id="IPR055222">
    <property type="entry name" value="PRISE-like_Rossmann-fold"/>
</dbReference>
<dbReference type="EMBL" id="KV425714">
    <property type="protein sequence ID" value="KZT18065.1"/>
    <property type="molecule type" value="Genomic_DNA"/>
</dbReference>
<dbReference type="AlphaFoldDB" id="A0A165M9K4"/>
<sequence length="290" mass="32142">MSEDQYRALVLSASGLPGRAVVEELLPNYPTEGAFAKVTALVNRSLKAQDTYWPLQSPERPELQLVDGANLPTQGNTGRVRKGASGKGRSISHVYYFAFKQEDDLEFEIKTNCGMLERLFIAWPSGTMGYGIYHKGRFLKAPLPHQGETSTRIGFAPSGSTYSFAAHWAAYFSLYALVEGQGAKVPLLGTKATWTAPWTDASSSTIARTAIWASLHPDSKTAGELFNIADDEYANRHAHVWQGGHLDRVGYHMDFDKQLSLERAQFTEEPDTIQSWLNAYDRFKAAGMVL</sequence>
<evidence type="ECO:0000313" key="2">
    <source>
        <dbReference type="EMBL" id="KZT18065.1"/>
    </source>
</evidence>
<accession>A0A165M9K4</accession>
<dbReference type="OrthoDB" id="1731983at2759"/>
<proteinExistence type="predicted"/>
<feature type="domain" description="PRISE-like Rossmann-fold" evidence="1">
    <location>
        <begin position="8"/>
        <end position="122"/>
    </location>
</feature>
<dbReference type="STRING" id="1314782.A0A165M9K4"/>
<organism evidence="2 3">
    <name type="scientific">Neolentinus lepideus HHB14362 ss-1</name>
    <dbReference type="NCBI Taxonomy" id="1314782"/>
    <lineage>
        <taxon>Eukaryota</taxon>
        <taxon>Fungi</taxon>
        <taxon>Dikarya</taxon>
        <taxon>Basidiomycota</taxon>
        <taxon>Agaricomycotina</taxon>
        <taxon>Agaricomycetes</taxon>
        <taxon>Gloeophyllales</taxon>
        <taxon>Gloeophyllaceae</taxon>
        <taxon>Neolentinus</taxon>
    </lineage>
</organism>
<name>A0A165M9K4_9AGAM</name>
<keyword evidence="3" id="KW-1185">Reference proteome</keyword>
<dbReference type="Gene3D" id="3.40.50.720">
    <property type="entry name" value="NAD(P)-binding Rossmann-like Domain"/>
    <property type="match status" value="2"/>
</dbReference>
<dbReference type="Pfam" id="PF22917">
    <property type="entry name" value="PRISE"/>
    <property type="match status" value="2"/>
</dbReference>
<dbReference type="InParanoid" id="A0A165M9K4"/>
<reference evidence="2 3" key="1">
    <citation type="journal article" date="2016" name="Mol. Biol. Evol.">
        <title>Comparative Genomics of Early-Diverging Mushroom-Forming Fungi Provides Insights into the Origins of Lignocellulose Decay Capabilities.</title>
        <authorList>
            <person name="Nagy L.G."/>
            <person name="Riley R."/>
            <person name="Tritt A."/>
            <person name="Adam C."/>
            <person name="Daum C."/>
            <person name="Floudas D."/>
            <person name="Sun H."/>
            <person name="Yadav J.S."/>
            <person name="Pangilinan J."/>
            <person name="Larsson K.H."/>
            <person name="Matsuura K."/>
            <person name="Barry K."/>
            <person name="Labutti K."/>
            <person name="Kuo R."/>
            <person name="Ohm R.A."/>
            <person name="Bhattacharya S.S."/>
            <person name="Shirouzu T."/>
            <person name="Yoshinaga Y."/>
            <person name="Martin F.M."/>
            <person name="Grigoriev I.V."/>
            <person name="Hibbett D.S."/>
        </authorList>
    </citation>
    <scope>NUCLEOTIDE SEQUENCE [LARGE SCALE GENOMIC DNA]</scope>
    <source>
        <strain evidence="2 3">HHB14362 ss-1</strain>
    </source>
</reference>